<keyword evidence="2" id="KW-0812">Transmembrane</keyword>
<dbReference type="VEuPathDB" id="GiardiaDB:GMRT_10112"/>
<feature type="signal peptide" evidence="3">
    <location>
        <begin position="1"/>
        <end position="17"/>
    </location>
</feature>
<organism evidence="5 6">
    <name type="scientific">Giardia muris</name>
    <dbReference type="NCBI Taxonomy" id="5742"/>
    <lineage>
        <taxon>Eukaryota</taxon>
        <taxon>Metamonada</taxon>
        <taxon>Diplomonadida</taxon>
        <taxon>Hexamitidae</taxon>
        <taxon>Giardiinae</taxon>
        <taxon>Giardia</taxon>
    </lineage>
</organism>
<evidence type="ECO:0000313" key="5">
    <source>
        <dbReference type="EMBL" id="TNJ27762.1"/>
    </source>
</evidence>
<evidence type="ECO:0000313" key="6">
    <source>
        <dbReference type="Proteomes" id="UP000315496"/>
    </source>
</evidence>
<dbReference type="Proteomes" id="UP000315496">
    <property type="component" value="Chromosome 3"/>
</dbReference>
<dbReference type="PROSITE" id="PS01248">
    <property type="entry name" value="EGF_LAM_1"/>
    <property type="match status" value="2"/>
</dbReference>
<evidence type="ECO:0000256" key="3">
    <source>
        <dbReference type="SAM" id="SignalP"/>
    </source>
</evidence>
<keyword evidence="2" id="KW-1133">Transmembrane helix</keyword>
<keyword evidence="3" id="KW-0732">Signal</keyword>
<gene>
    <name evidence="5" type="ORF">GMRT_10112</name>
</gene>
<dbReference type="InterPro" id="IPR000742">
    <property type="entry name" value="EGF"/>
</dbReference>
<feature type="transmembrane region" description="Helical" evidence="2">
    <location>
        <begin position="1111"/>
        <end position="1132"/>
    </location>
</feature>
<evidence type="ECO:0000259" key="4">
    <source>
        <dbReference type="PROSITE" id="PS01248"/>
    </source>
</evidence>
<dbReference type="EMBL" id="VDLU01000003">
    <property type="protein sequence ID" value="TNJ27762.1"/>
    <property type="molecule type" value="Genomic_DNA"/>
</dbReference>
<protein>
    <submittedName>
        <fullName evidence="5">High cysteine membrane protein</fullName>
    </submittedName>
</protein>
<dbReference type="InterPro" id="IPR006212">
    <property type="entry name" value="Furin_repeat"/>
</dbReference>
<dbReference type="SMART" id="SM00180">
    <property type="entry name" value="EGF_Lam"/>
    <property type="match status" value="3"/>
</dbReference>
<sequence length="1139" mass="118167">MLLPIPSILGFLIASLAQPCYFLDTTQHCQDCSQFGPPERIIEICTGCDTGYVPINGTCVAVVDPSVAKAKCAKAGGATPDAGVCEKCGNGYVFLKGGCYHVNSTSPVCTATDENGDGPFKCTACGDGLTNSTTVTEAEAANTNACYLCDSTCKTCKMANNPEQCTACYDGYALTILGAGDEDIGTCAYSSVPNCQKMKNGLCTNCTAGYAPLSSDNVCVAFNDRRCGVALALNSLQVVCVGCNEGYSINGICVTEGDPSLIDAGCEKDPSSHNCTSCNSGYLLFAGGCYLASLDIAAILCSQQFVIPGYKLTLCGRCFPGYVPIDGSCTAKLPGCTENSGSITNCAGCSSDPDLEAFLFQGGCYNTGSEPGKQLCTGVGSGKCKSSAEHAFIDSGTGKDLHLCGDVENGGIANCETCGRSSTEGSSGRATDTTLSCTTCLPGFQSITEAGSGENSNQLVRGCVRSTVANCETPFSNGSCHTCKKDYLRDQTGANCYSYSGFNCVFAIGPGVCGMCHPAYTGEKCIECAPDYLPKLLTTPANCYWCPASQCHNCNTANGTLSCETCQTGYQGVRCELCEAGYLPSSDGSACYACGDCPNCLTMQADHVCSSCEAGYTGPACDKCAQGYLPNGDPPTQCFECRDCAGCVQADGANRCSRCSTNGFDPSTKCRTCSSGYIPTFLGDQCFPRRDRSCQTVDSRDQCLSCSRDFFDPKTDCTACRSNSKTGSDGNCYLCLGCEHCTNISGTNSCTACETGYLISNSGICDVCNTASGYFMSTSLTCVKCDPPPSSGCTLVDGSNCNCIQCQNGFDPLSNCERCPNGFCKTAHLAAGGTCVQSNDNFCMTCEVLGASAISIECQTDYVPIDGVCQLKTTALASNVCASNGNTCISCKNGFMFYQGGCYSSSRAASLGICASSFLIEETLVCRECRPGFVPIDGACTELGSILSRATINEVCMKADGTTPVEKTATKCENCSTDYFLFEGGCYPASSTPGTSVGSLLCLEASNGKCTTPASNAPFPFNETTRAFTLCPAGCGACSDATTCTNCSIGYYNSASGSTFNCTICSSIFLSCIKCTATACTLCSDGTVPTGNQSACVITIPTQSTATLSTGAIVGIVVSIIIVGGIGGLLVWRLGCRRY</sequence>
<feature type="chain" id="PRO_5021209089" evidence="3">
    <location>
        <begin position="18"/>
        <end position="1139"/>
    </location>
</feature>
<reference evidence="5 6" key="1">
    <citation type="submission" date="2019-05" db="EMBL/GenBank/DDBJ databases">
        <title>The compact genome of Giardia muris reveals important steps in the evolution of intestinal protozoan parasites.</title>
        <authorList>
            <person name="Xu F."/>
            <person name="Jimenez-Gonzalez A."/>
            <person name="Einarsson E."/>
            <person name="Astvaldsson A."/>
            <person name="Peirasmaki D."/>
            <person name="Eckmann L."/>
            <person name="Andersson J.O."/>
            <person name="Svard S.G."/>
            <person name="Jerlstrom-Hultqvist J."/>
        </authorList>
    </citation>
    <scope>NUCLEOTIDE SEQUENCE [LARGE SCALE GENOMIC DNA]</scope>
    <source>
        <strain evidence="5 6">Roberts-Thomson</strain>
    </source>
</reference>
<feature type="domain" description="Laminin EGF-like" evidence="4">
    <location>
        <begin position="609"/>
        <end position="644"/>
    </location>
</feature>
<dbReference type="PANTHER" id="PTHR23275:SF100">
    <property type="entry name" value="EGF-LIKE DOMAIN-CONTAINING PROTEIN"/>
    <property type="match status" value="1"/>
</dbReference>
<dbReference type="SMART" id="SM00181">
    <property type="entry name" value="EGF"/>
    <property type="match status" value="6"/>
</dbReference>
<dbReference type="InterPro" id="IPR052798">
    <property type="entry name" value="Giardia_VSA"/>
</dbReference>
<dbReference type="InterPro" id="IPR002049">
    <property type="entry name" value="LE_dom"/>
</dbReference>
<keyword evidence="1" id="KW-0245">EGF-like domain</keyword>
<keyword evidence="2" id="KW-0472">Membrane</keyword>
<dbReference type="InterPro" id="IPR009030">
    <property type="entry name" value="Growth_fac_rcpt_cys_sf"/>
</dbReference>
<evidence type="ECO:0000256" key="2">
    <source>
        <dbReference type="SAM" id="Phobius"/>
    </source>
</evidence>
<comment type="caution">
    <text evidence="5">The sequence shown here is derived from an EMBL/GenBank/DDBJ whole genome shotgun (WGS) entry which is preliminary data.</text>
</comment>
<accession>A0A4Z1SPL7</accession>
<proteinExistence type="predicted"/>
<evidence type="ECO:0000256" key="1">
    <source>
        <dbReference type="ARBA" id="ARBA00022536"/>
    </source>
</evidence>
<dbReference type="SUPFAM" id="SSF57184">
    <property type="entry name" value="Growth factor receptor domain"/>
    <property type="match status" value="3"/>
</dbReference>
<dbReference type="OrthoDB" id="19138at2759"/>
<feature type="domain" description="Laminin EGF-like" evidence="4">
    <location>
        <begin position="563"/>
        <end position="597"/>
    </location>
</feature>
<dbReference type="AlphaFoldDB" id="A0A4Z1SPL7"/>
<name>A0A4Z1SPL7_GIAMU</name>
<keyword evidence="6" id="KW-1185">Reference proteome</keyword>
<dbReference type="SMART" id="SM00261">
    <property type="entry name" value="FU"/>
    <property type="match status" value="6"/>
</dbReference>
<dbReference type="Pfam" id="PF03302">
    <property type="entry name" value="VSP"/>
    <property type="match status" value="1"/>
</dbReference>
<dbReference type="PANTHER" id="PTHR23275">
    <property type="entry name" value="CABRIOLET.-RELATED"/>
    <property type="match status" value="1"/>
</dbReference>
<dbReference type="InterPro" id="IPR005127">
    <property type="entry name" value="Giardia_VSP"/>
</dbReference>